<evidence type="ECO:0000256" key="1">
    <source>
        <dbReference type="ARBA" id="ARBA00001974"/>
    </source>
</evidence>
<sequence>MADFREEVRTWLAENVPRTPRPPVSTEARDFDLAWQRTQFEGGWAGINWPKEYGGRGLSLLEQMIWYEEMAWAEAPYIGVCFVGINHAGPTLIARANEELKAFHLPKILKGETVWCQGFSEPGAGSDLAGLSLRGEIDGDHLVVNGQKTWTSYAQFADFQELLIRTSRADKRHHGITWAVCDMHAPGITVRPIELLTGEPEVCDVFYDDVRIPLSNVVGEVDDGWSVAMSTLSFERGTGFMKDQVEASRRIDRLIEEARTRVDRRGRTRIDDDAIADRLATARAEAAALSAMSLANITRNARSTQPGPEGSMLRLFFGELDQRVKKLAVDILGAEAAERFGGPADPSKVWHRSFAGTIAAGSKDIQRNIIGERVLGLPKGK</sequence>
<dbReference type="SUPFAM" id="SSF56645">
    <property type="entry name" value="Acyl-CoA dehydrogenase NM domain-like"/>
    <property type="match status" value="1"/>
</dbReference>
<dbReference type="PANTHER" id="PTHR43292">
    <property type="entry name" value="ACYL-COA DEHYDROGENASE"/>
    <property type="match status" value="1"/>
</dbReference>
<dbReference type="PANTHER" id="PTHR43292:SF3">
    <property type="entry name" value="ACYL-COA DEHYDROGENASE FADE29"/>
    <property type="match status" value="1"/>
</dbReference>
<dbReference type="Proteomes" id="UP000392064">
    <property type="component" value="Chromosome"/>
</dbReference>
<keyword evidence="3 6" id="KW-0285">Flavoprotein</keyword>
<dbReference type="InterPro" id="IPR006091">
    <property type="entry name" value="Acyl-CoA_Oxase/DH_mid-dom"/>
</dbReference>
<evidence type="ECO:0000256" key="5">
    <source>
        <dbReference type="ARBA" id="ARBA00023002"/>
    </source>
</evidence>
<dbReference type="InterPro" id="IPR009100">
    <property type="entry name" value="AcylCoA_DH/oxidase_NM_dom_sf"/>
</dbReference>
<dbReference type="Pfam" id="PF02771">
    <property type="entry name" value="Acyl-CoA_dh_N"/>
    <property type="match status" value="1"/>
</dbReference>
<dbReference type="GO" id="GO:0005886">
    <property type="term" value="C:plasma membrane"/>
    <property type="evidence" value="ECO:0007669"/>
    <property type="project" value="TreeGrafter"/>
</dbReference>
<name>A0A5Q2MMT1_9ACTN</name>
<evidence type="ECO:0000256" key="3">
    <source>
        <dbReference type="ARBA" id="ARBA00022630"/>
    </source>
</evidence>
<comment type="cofactor">
    <cofactor evidence="1 6">
        <name>FAD</name>
        <dbReference type="ChEBI" id="CHEBI:57692"/>
    </cofactor>
</comment>
<dbReference type="InterPro" id="IPR046373">
    <property type="entry name" value="Acyl-CoA_Oxase/DH_mid-dom_sf"/>
</dbReference>
<evidence type="ECO:0000313" key="8">
    <source>
        <dbReference type="Proteomes" id="UP000392064"/>
    </source>
</evidence>
<evidence type="ECO:0000256" key="2">
    <source>
        <dbReference type="ARBA" id="ARBA00009347"/>
    </source>
</evidence>
<protein>
    <submittedName>
        <fullName evidence="7">Acyl-CoA dehydrogenase</fullName>
    </submittedName>
</protein>
<dbReference type="GO" id="GO:0050660">
    <property type="term" value="F:flavin adenine dinucleotide binding"/>
    <property type="evidence" value="ECO:0007669"/>
    <property type="project" value="InterPro"/>
</dbReference>
<keyword evidence="4 6" id="KW-0274">FAD</keyword>
<dbReference type="InterPro" id="IPR009075">
    <property type="entry name" value="AcylCo_DH/oxidase_C"/>
</dbReference>
<proteinExistence type="inferred from homology"/>
<dbReference type="Pfam" id="PF02770">
    <property type="entry name" value="Acyl-CoA_dh_M"/>
    <property type="match status" value="1"/>
</dbReference>
<dbReference type="Gene3D" id="2.40.110.10">
    <property type="entry name" value="Butyryl-CoA Dehydrogenase, subunit A, domain 2"/>
    <property type="match status" value="1"/>
</dbReference>
<dbReference type="SUPFAM" id="SSF47203">
    <property type="entry name" value="Acyl-CoA dehydrogenase C-terminal domain-like"/>
    <property type="match status" value="1"/>
</dbReference>
<dbReference type="InterPro" id="IPR013786">
    <property type="entry name" value="AcylCoA_DH/ox_N"/>
</dbReference>
<dbReference type="InterPro" id="IPR052161">
    <property type="entry name" value="Mycobact_Acyl-CoA_DH"/>
</dbReference>
<reference evidence="7 8" key="1">
    <citation type="submission" date="2019-11" db="EMBL/GenBank/DDBJ databases">
        <authorList>
            <person name="Li J."/>
        </authorList>
    </citation>
    <scope>NUCLEOTIDE SEQUENCE [LARGE SCALE GENOMIC DNA]</scope>
    <source>
        <strain evidence="7 8">MF47</strain>
    </source>
</reference>
<keyword evidence="8" id="KW-1185">Reference proteome</keyword>
<organism evidence="7 8">
    <name type="scientific">Aeromicrobium yanjiei</name>
    <dbReference type="NCBI Taxonomy" id="2662028"/>
    <lineage>
        <taxon>Bacteria</taxon>
        <taxon>Bacillati</taxon>
        <taxon>Actinomycetota</taxon>
        <taxon>Actinomycetes</taxon>
        <taxon>Propionibacteriales</taxon>
        <taxon>Nocardioidaceae</taxon>
        <taxon>Aeromicrobium</taxon>
    </lineage>
</organism>
<dbReference type="Gene3D" id="1.20.140.10">
    <property type="entry name" value="Butyryl-CoA Dehydrogenase, subunit A, domain 3"/>
    <property type="match status" value="1"/>
</dbReference>
<dbReference type="Gene3D" id="1.10.540.10">
    <property type="entry name" value="Acyl-CoA dehydrogenase/oxidase, N-terminal domain"/>
    <property type="match status" value="1"/>
</dbReference>
<dbReference type="InterPro" id="IPR036250">
    <property type="entry name" value="AcylCo_DH-like_C"/>
</dbReference>
<dbReference type="AlphaFoldDB" id="A0A5Q2MMT1"/>
<dbReference type="InterPro" id="IPR037069">
    <property type="entry name" value="AcylCoA_DH/ox_N_sf"/>
</dbReference>
<evidence type="ECO:0000313" key="7">
    <source>
        <dbReference type="EMBL" id="QGG43241.1"/>
    </source>
</evidence>
<dbReference type="EMBL" id="CP045737">
    <property type="protein sequence ID" value="QGG43241.1"/>
    <property type="molecule type" value="Genomic_DNA"/>
</dbReference>
<accession>A0A5Q2MMT1</accession>
<gene>
    <name evidence="7" type="ORF">GEV26_09595</name>
</gene>
<dbReference type="GO" id="GO:0016627">
    <property type="term" value="F:oxidoreductase activity, acting on the CH-CH group of donors"/>
    <property type="evidence" value="ECO:0007669"/>
    <property type="project" value="InterPro"/>
</dbReference>
<comment type="similarity">
    <text evidence="2 6">Belongs to the acyl-CoA dehydrogenase family.</text>
</comment>
<evidence type="ECO:0000256" key="4">
    <source>
        <dbReference type="ARBA" id="ARBA00022827"/>
    </source>
</evidence>
<keyword evidence="5 6" id="KW-0560">Oxidoreductase</keyword>
<evidence type="ECO:0000256" key="6">
    <source>
        <dbReference type="RuleBase" id="RU362125"/>
    </source>
</evidence>
<dbReference type="KEGG" id="aef:GEV26_09595"/>
<dbReference type="Pfam" id="PF00441">
    <property type="entry name" value="Acyl-CoA_dh_1"/>
    <property type="match status" value="1"/>
</dbReference>